<gene>
    <name evidence="2" type="ORF">ACFOPQ_19350</name>
</gene>
<evidence type="ECO:0000256" key="1">
    <source>
        <dbReference type="SAM" id="Phobius"/>
    </source>
</evidence>
<dbReference type="EMBL" id="JBHRZF010000218">
    <property type="protein sequence ID" value="MFC3862922.1"/>
    <property type="molecule type" value="Genomic_DNA"/>
</dbReference>
<dbReference type="Proteomes" id="UP001595748">
    <property type="component" value="Unassembled WGS sequence"/>
</dbReference>
<name>A0ABV8AF98_9DEIO</name>
<keyword evidence="1" id="KW-0812">Transmembrane</keyword>
<sequence>MSRLLLSLAGVVLLAVVALAVIWLAGQLLVGVGVLALGTAGVLLRLLWFLIVAAGLGGVVYFVANAWRPTHQIGGSRPVSLSEPVTRVADLRVNVPAAVKGAATEANHEQQ</sequence>
<keyword evidence="1" id="KW-0472">Membrane</keyword>
<feature type="transmembrane region" description="Helical" evidence="1">
    <location>
        <begin position="46"/>
        <end position="67"/>
    </location>
</feature>
<comment type="caution">
    <text evidence="2">The sequence shown here is derived from an EMBL/GenBank/DDBJ whole genome shotgun (WGS) entry which is preliminary data.</text>
</comment>
<accession>A0ABV8AF98</accession>
<keyword evidence="3" id="KW-1185">Reference proteome</keyword>
<evidence type="ECO:0000313" key="2">
    <source>
        <dbReference type="EMBL" id="MFC3862922.1"/>
    </source>
</evidence>
<proteinExistence type="predicted"/>
<protein>
    <submittedName>
        <fullName evidence="2">Uncharacterized protein</fullName>
    </submittedName>
</protein>
<dbReference type="RefSeq" id="WP_380080859.1">
    <property type="nucleotide sequence ID" value="NZ_JBHRZF010000218.1"/>
</dbReference>
<evidence type="ECO:0000313" key="3">
    <source>
        <dbReference type="Proteomes" id="UP001595748"/>
    </source>
</evidence>
<keyword evidence="1" id="KW-1133">Transmembrane helix</keyword>
<reference evidence="3" key="1">
    <citation type="journal article" date="2019" name="Int. J. Syst. Evol. Microbiol.">
        <title>The Global Catalogue of Microorganisms (GCM) 10K type strain sequencing project: providing services to taxonomists for standard genome sequencing and annotation.</title>
        <authorList>
            <consortium name="The Broad Institute Genomics Platform"/>
            <consortium name="The Broad Institute Genome Sequencing Center for Infectious Disease"/>
            <person name="Wu L."/>
            <person name="Ma J."/>
        </authorList>
    </citation>
    <scope>NUCLEOTIDE SEQUENCE [LARGE SCALE GENOMIC DNA]</scope>
    <source>
        <strain evidence="3">CCTCC AB 2013263</strain>
    </source>
</reference>
<organism evidence="2 3">
    <name type="scientific">Deinococcus antarcticus</name>
    <dbReference type="NCBI Taxonomy" id="1298767"/>
    <lineage>
        <taxon>Bacteria</taxon>
        <taxon>Thermotogati</taxon>
        <taxon>Deinococcota</taxon>
        <taxon>Deinococci</taxon>
        <taxon>Deinococcales</taxon>
        <taxon>Deinococcaceae</taxon>
        <taxon>Deinococcus</taxon>
    </lineage>
</organism>